<dbReference type="Gene3D" id="3.40.50.150">
    <property type="entry name" value="Vaccinia Virus protein VP39"/>
    <property type="match status" value="1"/>
</dbReference>
<name>A0A0G1Y2J9_9BACT</name>
<dbReference type="Proteomes" id="UP000033965">
    <property type="component" value="Unassembled WGS sequence"/>
</dbReference>
<evidence type="ECO:0008006" key="3">
    <source>
        <dbReference type="Google" id="ProtNLM"/>
    </source>
</evidence>
<gene>
    <name evidence="1" type="ORF">UY44_C0005G0019</name>
</gene>
<dbReference type="SUPFAM" id="SSF53335">
    <property type="entry name" value="S-adenosyl-L-methionine-dependent methyltransferases"/>
    <property type="match status" value="1"/>
</dbReference>
<reference evidence="1" key="1">
    <citation type="journal article" date="2015" name="Nature">
        <title>rRNA introns, odd ribosomes, and small enigmatic genomes across a large radiation of phyla.</title>
        <authorList>
            <person name="Brown C.T."/>
            <person name="Hug L.A."/>
            <person name="Thomas B.C."/>
            <person name="Sharon I."/>
            <person name="Castelle C.J."/>
            <person name="Singh A."/>
            <person name="Wilkins M.J."/>
            <person name="Williams K.H."/>
            <person name="Banfield J.F."/>
        </authorList>
    </citation>
    <scope>NUCLEOTIDE SEQUENCE [LARGE SCALE GENOMIC DNA]</scope>
</reference>
<accession>A0A0G1Y2J9</accession>
<comment type="caution">
    <text evidence="1">The sequence shown here is derived from an EMBL/GenBank/DDBJ whole genome shotgun (WGS) entry which is preliminary data.</text>
</comment>
<evidence type="ECO:0000313" key="1">
    <source>
        <dbReference type="EMBL" id="KKW09102.1"/>
    </source>
</evidence>
<dbReference type="Pfam" id="PF13489">
    <property type="entry name" value="Methyltransf_23"/>
    <property type="match status" value="1"/>
</dbReference>
<evidence type="ECO:0000313" key="2">
    <source>
        <dbReference type="Proteomes" id="UP000033965"/>
    </source>
</evidence>
<dbReference type="AlphaFoldDB" id="A0A0G1Y2J9"/>
<dbReference type="CDD" id="cd02440">
    <property type="entry name" value="AdoMet_MTases"/>
    <property type="match status" value="1"/>
</dbReference>
<dbReference type="PANTHER" id="PTHR43861">
    <property type="entry name" value="TRANS-ACONITATE 2-METHYLTRANSFERASE-RELATED"/>
    <property type="match status" value="1"/>
</dbReference>
<protein>
    <recommendedName>
        <fullName evidence="3">Methyltransferase type 11</fullName>
    </recommendedName>
</protein>
<organism evidence="1 2">
    <name type="scientific">Candidatus Kaiserbacteria bacterium GW2011_GWA2_49_19</name>
    <dbReference type="NCBI Taxonomy" id="1618669"/>
    <lineage>
        <taxon>Bacteria</taxon>
        <taxon>Candidatus Kaiseribacteriota</taxon>
    </lineage>
</organism>
<proteinExistence type="predicted"/>
<dbReference type="InterPro" id="IPR029063">
    <property type="entry name" value="SAM-dependent_MTases_sf"/>
</dbReference>
<sequence>MEYYNQKLFGVRKETLERLETLYGKEYFSEDRYGRGAQQFSEEEQRRQRMYRQELARIQHYVPHFAHGGNVLDIGCGTGAFLSLWGTTWQKYGIELSDYASHCARQRGVVTAFDPRDNFFDVIVFRGTLQHIPDPLYKISECYYWLKPGGAIIFLATPNTHSPVYRLFQNLPMIKEPLNFLLPSDKMLLQILTNFGFKDIYFYYPYRGTPYAQPVKNIIAFALRLLRIKTKTNFAFFHNVLECYARK</sequence>
<dbReference type="EMBL" id="LCPZ01000005">
    <property type="protein sequence ID" value="KKW09102.1"/>
    <property type="molecule type" value="Genomic_DNA"/>
</dbReference>